<evidence type="ECO:0000256" key="1">
    <source>
        <dbReference type="SAM" id="MobiDB-lite"/>
    </source>
</evidence>
<proteinExistence type="predicted"/>
<gene>
    <name evidence="2" type="ORF">DS909_01365</name>
</gene>
<dbReference type="Proteomes" id="UP000252706">
    <property type="component" value="Unassembled WGS sequence"/>
</dbReference>
<dbReference type="EMBL" id="QOCE01000003">
    <property type="protein sequence ID" value="RBW62281.1"/>
    <property type="molecule type" value="Genomic_DNA"/>
</dbReference>
<sequence>MTDSPDLRAFLETVTNFTPVAQAHAIIHAAKTTDGGKIIFPEPDKPIDDQLGWRITVYEVTASGNTQIEMIANWIRRANKLARPEVEGDGSITYSPPSLKPHSDSD</sequence>
<dbReference type="OrthoDB" id="7864039at2"/>
<accession>A0A366X9T8</accession>
<evidence type="ECO:0000313" key="2">
    <source>
        <dbReference type="EMBL" id="RBW62281.1"/>
    </source>
</evidence>
<feature type="region of interest" description="Disordered" evidence="1">
    <location>
        <begin position="84"/>
        <end position="106"/>
    </location>
</feature>
<comment type="caution">
    <text evidence="2">The sequence shown here is derived from an EMBL/GenBank/DDBJ whole genome shotgun (WGS) entry which is preliminary data.</text>
</comment>
<organism evidence="2 3">
    <name type="scientific">Phaeobacter gallaeciensis</name>
    <dbReference type="NCBI Taxonomy" id="60890"/>
    <lineage>
        <taxon>Bacteria</taxon>
        <taxon>Pseudomonadati</taxon>
        <taxon>Pseudomonadota</taxon>
        <taxon>Alphaproteobacteria</taxon>
        <taxon>Rhodobacterales</taxon>
        <taxon>Roseobacteraceae</taxon>
        <taxon>Phaeobacter</taxon>
    </lineage>
</organism>
<reference evidence="2 3" key="1">
    <citation type="submission" date="2018-07" db="EMBL/GenBank/DDBJ databases">
        <title>Modular assembly of carbohydrate-degrading microbial communities in the ocean.</title>
        <authorList>
            <person name="Enke T.N."/>
            <person name="Datta M.S."/>
            <person name="Schwartzman J.A."/>
            <person name="Cermak N."/>
            <person name="Schmitz D.A."/>
            <person name="Barrere J."/>
            <person name="Cordero O.X."/>
        </authorList>
    </citation>
    <scope>NUCLEOTIDE SEQUENCE [LARGE SCALE GENOMIC DNA]</scope>
    <source>
        <strain evidence="2 3">C3M10</strain>
    </source>
</reference>
<dbReference type="AlphaFoldDB" id="A0A366X9T8"/>
<protein>
    <submittedName>
        <fullName evidence="2">Uncharacterized protein</fullName>
    </submittedName>
</protein>
<name>A0A366X9T8_9RHOB</name>
<dbReference type="RefSeq" id="WP_113821643.1">
    <property type="nucleotide sequence ID" value="NZ_QOCE01000003.1"/>
</dbReference>
<evidence type="ECO:0000313" key="3">
    <source>
        <dbReference type="Proteomes" id="UP000252706"/>
    </source>
</evidence>